<proteinExistence type="predicted"/>
<reference evidence="1" key="2">
    <citation type="submission" date="2020-09" db="EMBL/GenBank/DDBJ databases">
        <authorList>
            <person name="Sun Q."/>
            <person name="Ohkuma M."/>
        </authorList>
    </citation>
    <scope>NUCLEOTIDE SEQUENCE</scope>
    <source>
        <strain evidence="1">JCM 10088</strain>
    </source>
</reference>
<name>A0A830GT84_9CREN</name>
<evidence type="ECO:0000313" key="2">
    <source>
        <dbReference type="Proteomes" id="UP000610960"/>
    </source>
</evidence>
<dbReference type="Proteomes" id="UP000610960">
    <property type="component" value="Unassembled WGS sequence"/>
</dbReference>
<dbReference type="OrthoDB" id="23308at2157"/>
<dbReference type="RefSeq" id="WP_188596111.1">
    <property type="nucleotide sequence ID" value="NZ_BMNL01000002.1"/>
</dbReference>
<protein>
    <submittedName>
        <fullName evidence="1">Uncharacterized protein</fullName>
    </submittedName>
</protein>
<keyword evidence="2" id="KW-1185">Reference proteome</keyword>
<evidence type="ECO:0000313" key="1">
    <source>
        <dbReference type="EMBL" id="GGP20239.1"/>
    </source>
</evidence>
<dbReference type="EMBL" id="BMNL01000002">
    <property type="protein sequence ID" value="GGP20239.1"/>
    <property type="molecule type" value="Genomic_DNA"/>
</dbReference>
<organism evidence="1 2">
    <name type="scientific">Thermocladium modestius</name>
    <dbReference type="NCBI Taxonomy" id="62609"/>
    <lineage>
        <taxon>Archaea</taxon>
        <taxon>Thermoproteota</taxon>
        <taxon>Thermoprotei</taxon>
        <taxon>Thermoproteales</taxon>
        <taxon>Thermoproteaceae</taxon>
        <taxon>Thermocladium</taxon>
    </lineage>
</organism>
<comment type="caution">
    <text evidence="1">The sequence shown here is derived from an EMBL/GenBank/DDBJ whole genome shotgun (WGS) entry which is preliminary data.</text>
</comment>
<sequence>MSDEDDFNEFELRKEIKDPKRKWADRIVKSIKIYYKKCPYFDLHSSDCFIMEGDEGKCPRDGKYEGCPVLEAFLVKRYDEIKAKGKTLPYDFRDLALV</sequence>
<reference evidence="1" key="1">
    <citation type="journal article" date="2014" name="Int. J. Syst. Evol. Microbiol.">
        <title>Complete genome sequence of Corynebacterium casei LMG S-19264T (=DSM 44701T), isolated from a smear-ripened cheese.</title>
        <authorList>
            <consortium name="US DOE Joint Genome Institute (JGI-PGF)"/>
            <person name="Walter F."/>
            <person name="Albersmeier A."/>
            <person name="Kalinowski J."/>
            <person name="Ruckert C."/>
        </authorList>
    </citation>
    <scope>NUCLEOTIDE SEQUENCE</scope>
    <source>
        <strain evidence="1">JCM 10088</strain>
    </source>
</reference>
<dbReference type="AlphaFoldDB" id="A0A830GT84"/>
<gene>
    <name evidence="1" type="ORF">GCM10007981_07510</name>
</gene>
<accession>A0A830GT84</accession>